<name>A0A1W2H8B1_9BACT</name>
<dbReference type="Pfam" id="PF01381">
    <property type="entry name" value="HTH_3"/>
    <property type="match status" value="1"/>
</dbReference>
<dbReference type="InterPro" id="IPR001387">
    <property type="entry name" value="Cro/C1-type_HTH"/>
</dbReference>
<dbReference type="STRING" id="758820.SAMN00777080_3685"/>
<dbReference type="GO" id="GO:0001046">
    <property type="term" value="F:core promoter sequence-specific DNA binding"/>
    <property type="evidence" value="ECO:0007669"/>
    <property type="project" value="TreeGrafter"/>
</dbReference>
<evidence type="ECO:0000313" key="3">
    <source>
        <dbReference type="Proteomes" id="UP000192333"/>
    </source>
</evidence>
<dbReference type="SUPFAM" id="SSF47413">
    <property type="entry name" value="lambda repressor-like DNA-binding domains"/>
    <property type="match status" value="1"/>
</dbReference>
<evidence type="ECO:0000313" key="2">
    <source>
        <dbReference type="EMBL" id="SMD45044.1"/>
    </source>
</evidence>
<dbReference type="CDD" id="cd00093">
    <property type="entry name" value="HTH_XRE"/>
    <property type="match status" value="1"/>
</dbReference>
<feature type="domain" description="HTH cro/C1-type" evidence="1">
    <location>
        <begin position="65"/>
        <end position="119"/>
    </location>
</feature>
<dbReference type="PROSITE" id="PS50943">
    <property type="entry name" value="HTH_CROC1"/>
    <property type="match status" value="1"/>
</dbReference>
<dbReference type="InterPro" id="IPR039060">
    <property type="entry name" value="Antitox_HigA"/>
</dbReference>
<sequence length="148" mass="17320">MKNFTIIRSENQYLNYCDELEKLSNEYSKNPNQDLIDLIDTITLLIENYDESNSTFEESEPIQLLKFLMQENNLNQKELAETLEISKGHLSDILNYKKGLSKNMIRSLSERFKMQQSAFNRPYELKSVSNNQLKSAGLRNSQKETEKV</sequence>
<keyword evidence="3" id="KW-1185">Reference proteome</keyword>
<proteinExistence type="predicted"/>
<gene>
    <name evidence="2" type="ORF">SAMN00777080_3685</name>
</gene>
<dbReference type="EMBL" id="LT838813">
    <property type="protein sequence ID" value="SMD45044.1"/>
    <property type="molecule type" value="Genomic_DNA"/>
</dbReference>
<organism evidence="2 3">
    <name type="scientific">Aquiflexum balticum DSM 16537</name>
    <dbReference type="NCBI Taxonomy" id="758820"/>
    <lineage>
        <taxon>Bacteria</taxon>
        <taxon>Pseudomonadati</taxon>
        <taxon>Bacteroidota</taxon>
        <taxon>Cytophagia</taxon>
        <taxon>Cytophagales</taxon>
        <taxon>Cyclobacteriaceae</taxon>
        <taxon>Aquiflexum</taxon>
    </lineage>
</organism>
<dbReference type="AlphaFoldDB" id="A0A1W2H8B1"/>
<accession>A0A1W2H8B1</accession>
<dbReference type="RefSeq" id="WP_084121802.1">
    <property type="nucleotide sequence ID" value="NZ_LT838813.1"/>
</dbReference>
<dbReference type="GO" id="GO:0006355">
    <property type="term" value="P:regulation of DNA-templated transcription"/>
    <property type="evidence" value="ECO:0007669"/>
    <property type="project" value="InterPro"/>
</dbReference>
<protein>
    <submittedName>
        <fullName evidence="2">HTH-type transcriptional regulator / antitoxin HigA</fullName>
    </submittedName>
</protein>
<dbReference type="Gene3D" id="1.10.260.40">
    <property type="entry name" value="lambda repressor-like DNA-binding domains"/>
    <property type="match status" value="1"/>
</dbReference>
<dbReference type="PANTHER" id="PTHR40455:SF1">
    <property type="entry name" value="ANTITOXIN HIGA"/>
    <property type="match status" value="1"/>
</dbReference>
<dbReference type="InterPro" id="IPR010982">
    <property type="entry name" value="Lambda_DNA-bd_dom_sf"/>
</dbReference>
<dbReference type="PANTHER" id="PTHR40455">
    <property type="entry name" value="ANTITOXIN HIGA"/>
    <property type="match status" value="1"/>
</dbReference>
<reference evidence="3" key="1">
    <citation type="submission" date="2017-04" db="EMBL/GenBank/DDBJ databases">
        <authorList>
            <person name="Varghese N."/>
            <person name="Submissions S."/>
        </authorList>
    </citation>
    <scope>NUCLEOTIDE SEQUENCE [LARGE SCALE GENOMIC DNA]</scope>
    <source>
        <strain evidence="3">DSM 16537</strain>
    </source>
</reference>
<dbReference type="Proteomes" id="UP000192333">
    <property type="component" value="Chromosome I"/>
</dbReference>
<evidence type="ECO:0000259" key="1">
    <source>
        <dbReference type="PROSITE" id="PS50943"/>
    </source>
</evidence>
<dbReference type="SMART" id="SM00530">
    <property type="entry name" value="HTH_XRE"/>
    <property type="match status" value="1"/>
</dbReference>
<dbReference type="OrthoDB" id="672730at2"/>